<dbReference type="Gene3D" id="3.90.70.10">
    <property type="entry name" value="Cysteine proteinases"/>
    <property type="match status" value="1"/>
</dbReference>
<sequence length="262" mass="29792">MVDMVGLFRMSAKKALLLVCMLCFTASTTMAEEKVIPYPAGLDTVTEGASSAPAEINHKDSPYFTDLDFYDMESIPGRRIVLPHYKTYQQAREYTCGPAAALTVLYWYGNRDYDEMSLTKAMKTQGYPIGTGLRNMVGFFKGIGWEVRSSLNSDKLSRYEDFRTFILESLAHGKPVLVENIEWGGHWRAIIGYDNMGTKSMLDDMLIFADPYDTCDHKQDGYTAGNATKFYSMWFDHSMLPKKERYQPWIIAYPKDADTVGK</sequence>
<keyword evidence="1" id="KW-0732">Signal</keyword>
<evidence type="ECO:0000259" key="2">
    <source>
        <dbReference type="Pfam" id="PF13529"/>
    </source>
</evidence>
<evidence type="ECO:0000313" key="3">
    <source>
        <dbReference type="EMBL" id="SDP73551.1"/>
    </source>
</evidence>
<gene>
    <name evidence="3" type="ORF">SAMN05216366_1458</name>
</gene>
<organism evidence="3 4">
    <name type="scientific">Selenomonas ruminantium</name>
    <dbReference type="NCBI Taxonomy" id="971"/>
    <lineage>
        <taxon>Bacteria</taxon>
        <taxon>Bacillati</taxon>
        <taxon>Bacillota</taxon>
        <taxon>Negativicutes</taxon>
        <taxon>Selenomonadales</taxon>
        <taxon>Selenomonadaceae</taxon>
        <taxon>Selenomonas</taxon>
    </lineage>
</organism>
<name>A0A1H0V5A9_SELRU</name>
<proteinExistence type="predicted"/>
<dbReference type="EMBL" id="FNJQ01000045">
    <property type="protein sequence ID" value="SDP73551.1"/>
    <property type="molecule type" value="Genomic_DNA"/>
</dbReference>
<reference evidence="3 4" key="1">
    <citation type="submission" date="2016-10" db="EMBL/GenBank/DDBJ databases">
        <authorList>
            <person name="de Groot N.N."/>
        </authorList>
    </citation>
    <scope>NUCLEOTIDE SEQUENCE [LARGE SCALE GENOMIC DNA]</scope>
    <source>
        <strain evidence="3 4">S137</strain>
    </source>
</reference>
<feature type="signal peptide" evidence="1">
    <location>
        <begin position="1"/>
        <end position="31"/>
    </location>
</feature>
<protein>
    <submittedName>
        <fullName evidence="3">Peptidase_C39 like family protein</fullName>
    </submittedName>
</protein>
<accession>A0A1H0V5A9</accession>
<feature type="chain" id="PRO_5010310871" evidence="1">
    <location>
        <begin position="32"/>
        <end position="262"/>
    </location>
</feature>
<evidence type="ECO:0000313" key="4">
    <source>
        <dbReference type="Proteomes" id="UP000182412"/>
    </source>
</evidence>
<dbReference type="Proteomes" id="UP000182412">
    <property type="component" value="Unassembled WGS sequence"/>
</dbReference>
<dbReference type="Pfam" id="PF13529">
    <property type="entry name" value="Peptidase_C39_2"/>
    <property type="match status" value="1"/>
</dbReference>
<feature type="domain" description="Peptidase C39-like" evidence="2">
    <location>
        <begin position="86"/>
        <end position="212"/>
    </location>
</feature>
<dbReference type="InterPro" id="IPR039564">
    <property type="entry name" value="Peptidase_C39-like"/>
</dbReference>
<evidence type="ECO:0000256" key="1">
    <source>
        <dbReference type="SAM" id="SignalP"/>
    </source>
</evidence>
<dbReference type="AlphaFoldDB" id="A0A1H0V5A9"/>